<evidence type="ECO:0000259" key="6">
    <source>
        <dbReference type="Pfam" id="PF15009"/>
    </source>
</evidence>
<keyword evidence="8" id="KW-1185">Reference proteome</keyword>
<proteinExistence type="predicted"/>
<sequence>MAENNPEDFGEVPQARQRRYTLPSVGIITIFPVIVSFLCCVTSDEPCLKSIKSLFYTFIVSCAAILVGRMIRRSCLIFEEKHHLNTRYHGNWSRMLNAIDNRKDDVGLLVFVCIGVVLCINDMNLFMVNINTLNIFAAISVIPLVFDLINLNELSEVERSELGERSSQSVAHGLAWSYYFGYLKIVLPELINQINESEKWSNLFIGGELLPKVFALIPKTGFMVGEICDDRKQMIYVDDEEEDVLPPLFMERGGVKKRVYRNTVYTIKDQDGREHYAIMEYVTPVDTIYRMNQHREAGMSEDEKDMQIKLLYRYLKEITDKEEDCRGRFVLVPISGKEKHHELRDIMLDALEKAR</sequence>
<reference evidence="9" key="1">
    <citation type="submission" date="2025-08" db="UniProtKB">
        <authorList>
            <consortium name="RefSeq"/>
        </authorList>
    </citation>
    <scope>IDENTIFICATION</scope>
    <source>
        <tissue evidence="9">Testes</tissue>
    </source>
</reference>
<feature type="domain" description="STING ligand-binding" evidence="6">
    <location>
        <begin position="170"/>
        <end position="353"/>
    </location>
</feature>
<feature type="transmembrane region" description="Helical" evidence="5">
    <location>
        <begin position="106"/>
        <end position="126"/>
    </location>
</feature>
<dbReference type="PANTHER" id="PTHR34339">
    <property type="entry name" value="STIMULATOR OF INTERFERON GENES PROTEIN"/>
    <property type="match status" value="1"/>
</dbReference>
<dbReference type="Pfam" id="PF23417">
    <property type="entry name" value="STING_TM"/>
    <property type="match status" value="1"/>
</dbReference>
<accession>A0ABM0LYE3</accession>
<keyword evidence="3 5" id="KW-1133">Transmembrane helix</keyword>
<dbReference type="Gene3D" id="3.40.50.12100">
    <property type="entry name" value="Stimulator of interferon genes protein"/>
    <property type="match status" value="1"/>
</dbReference>
<dbReference type="GeneID" id="102807787"/>
<evidence type="ECO:0000256" key="1">
    <source>
        <dbReference type="ARBA" id="ARBA00004141"/>
    </source>
</evidence>
<dbReference type="InterPro" id="IPR029158">
    <property type="entry name" value="STING"/>
</dbReference>
<evidence type="ECO:0000313" key="8">
    <source>
        <dbReference type="Proteomes" id="UP000694865"/>
    </source>
</evidence>
<keyword evidence="4 5" id="KW-0472">Membrane</keyword>
<evidence type="ECO:0000256" key="3">
    <source>
        <dbReference type="ARBA" id="ARBA00022989"/>
    </source>
</evidence>
<dbReference type="Pfam" id="PF15009">
    <property type="entry name" value="STING_LBD"/>
    <property type="match status" value="1"/>
</dbReference>
<gene>
    <name evidence="9" type="primary">LOC102807787</name>
</gene>
<feature type="transmembrane region" description="Helical" evidence="5">
    <location>
        <begin position="20"/>
        <end position="41"/>
    </location>
</feature>
<name>A0ABM0LYE3_SACKO</name>
<evidence type="ECO:0000256" key="5">
    <source>
        <dbReference type="SAM" id="Phobius"/>
    </source>
</evidence>
<dbReference type="RefSeq" id="XP_006812784.1">
    <property type="nucleotide sequence ID" value="XM_006812721.1"/>
</dbReference>
<organism evidence="8 9">
    <name type="scientific">Saccoglossus kowalevskii</name>
    <name type="common">Acorn worm</name>
    <dbReference type="NCBI Taxonomy" id="10224"/>
    <lineage>
        <taxon>Eukaryota</taxon>
        <taxon>Metazoa</taxon>
        <taxon>Hemichordata</taxon>
        <taxon>Enteropneusta</taxon>
        <taxon>Harrimaniidae</taxon>
        <taxon>Saccoglossus</taxon>
    </lineage>
</organism>
<dbReference type="InterPro" id="IPR055432">
    <property type="entry name" value="STING_LBD"/>
</dbReference>
<dbReference type="InterPro" id="IPR038623">
    <property type="entry name" value="STING_C_sf"/>
</dbReference>
<dbReference type="PANTHER" id="PTHR34339:SF1">
    <property type="entry name" value="STIMULATOR OF INTERFERON GENES PROTEIN"/>
    <property type="match status" value="1"/>
</dbReference>
<dbReference type="Gene3D" id="1.20.5.5200">
    <property type="match status" value="1"/>
</dbReference>
<feature type="domain" description="STING transmembrane" evidence="7">
    <location>
        <begin position="57"/>
        <end position="165"/>
    </location>
</feature>
<dbReference type="InterPro" id="IPR055434">
    <property type="entry name" value="STING_TM"/>
</dbReference>
<dbReference type="Proteomes" id="UP000694865">
    <property type="component" value="Unplaced"/>
</dbReference>
<evidence type="ECO:0000259" key="7">
    <source>
        <dbReference type="Pfam" id="PF23417"/>
    </source>
</evidence>
<comment type="subcellular location">
    <subcellularLocation>
        <location evidence="1">Membrane</location>
        <topology evidence="1">Multi-pass membrane protein</topology>
    </subcellularLocation>
</comment>
<evidence type="ECO:0000313" key="9">
    <source>
        <dbReference type="RefSeq" id="XP_006812784.1"/>
    </source>
</evidence>
<feature type="transmembrane region" description="Helical" evidence="5">
    <location>
        <begin position="53"/>
        <end position="71"/>
    </location>
</feature>
<evidence type="ECO:0000256" key="2">
    <source>
        <dbReference type="ARBA" id="ARBA00022692"/>
    </source>
</evidence>
<evidence type="ECO:0000256" key="4">
    <source>
        <dbReference type="ARBA" id="ARBA00023136"/>
    </source>
</evidence>
<keyword evidence="2 5" id="KW-0812">Transmembrane</keyword>
<protein>
    <submittedName>
        <fullName evidence="9">Stimulator of interferon genes protein-like</fullName>
    </submittedName>
</protein>